<reference evidence="10" key="1">
    <citation type="submission" date="2022-11" db="UniProtKB">
        <authorList>
            <consortium name="WormBaseParasite"/>
        </authorList>
    </citation>
    <scope>IDENTIFICATION</scope>
</reference>
<name>A0A914C4C2_9BILA</name>
<feature type="chain" id="PRO_5036881820" description="non-specific serine/threonine protein kinase" evidence="7">
    <location>
        <begin position="23"/>
        <end position="755"/>
    </location>
</feature>
<dbReference type="Proteomes" id="UP000887540">
    <property type="component" value="Unplaced"/>
</dbReference>
<dbReference type="GO" id="GO:0036498">
    <property type="term" value="P:IRE1-mediated unfolded protein response"/>
    <property type="evidence" value="ECO:0007669"/>
    <property type="project" value="TreeGrafter"/>
</dbReference>
<keyword evidence="7" id="KW-0732">Signal</keyword>
<evidence type="ECO:0000256" key="2">
    <source>
        <dbReference type="ARBA" id="ARBA00022527"/>
    </source>
</evidence>
<keyword evidence="4" id="KW-0547">Nucleotide-binding</keyword>
<evidence type="ECO:0000313" key="9">
    <source>
        <dbReference type="Proteomes" id="UP000887540"/>
    </source>
</evidence>
<dbReference type="AlphaFoldDB" id="A0A914C4C2"/>
<dbReference type="InterPro" id="IPR000719">
    <property type="entry name" value="Prot_kinase_dom"/>
</dbReference>
<keyword evidence="2" id="KW-0723">Serine/threonine-protein kinase</keyword>
<dbReference type="InterPro" id="IPR011047">
    <property type="entry name" value="Quinoprotein_ADH-like_sf"/>
</dbReference>
<evidence type="ECO:0000259" key="8">
    <source>
        <dbReference type="PROSITE" id="PS50011"/>
    </source>
</evidence>
<dbReference type="PROSITE" id="PS50011">
    <property type="entry name" value="PROTEIN_KINASE_DOM"/>
    <property type="match status" value="1"/>
</dbReference>
<dbReference type="InterPro" id="IPR011009">
    <property type="entry name" value="Kinase-like_dom_sf"/>
</dbReference>
<dbReference type="PROSITE" id="PS00108">
    <property type="entry name" value="PROTEIN_KINASE_ST"/>
    <property type="match status" value="1"/>
</dbReference>
<accession>A0A914C4C2</accession>
<dbReference type="GO" id="GO:1990604">
    <property type="term" value="C:IRE1-TRAF2-ASK1 complex"/>
    <property type="evidence" value="ECO:0007669"/>
    <property type="project" value="TreeGrafter"/>
</dbReference>
<keyword evidence="6" id="KW-0067">ATP-binding</keyword>
<evidence type="ECO:0000256" key="6">
    <source>
        <dbReference type="ARBA" id="ARBA00022840"/>
    </source>
</evidence>
<dbReference type="InterPro" id="IPR045133">
    <property type="entry name" value="IRE1/2-like"/>
</dbReference>
<dbReference type="Gene3D" id="1.10.510.10">
    <property type="entry name" value="Transferase(Phosphotransferase) domain 1"/>
    <property type="match status" value="1"/>
</dbReference>
<dbReference type="Gene3D" id="2.130.10.10">
    <property type="entry name" value="YVTN repeat-like/Quinoprotein amine dehydrogenase"/>
    <property type="match status" value="1"/>
</dbReference>
<dbReference type="InterPro" id="IPR008271">
    <property type="entry name" value="Ser/Thr_kinase_AS"/>
</dbReference>
<dbReference type="SMART" id="SM00564">
    <property type="entry name" value="PQQ"/>
    <property type="match status" value="4"/>
</dbReference>
<evidence type="ECO:0000256" key="5">
    <source>
        <dbReference type="ARBA" id="ARBA00022777"/>
    </source>
</evidence>
<protein>
    <recommendedName>
        <fullName evidence="1">non-specific serine/threonine protein kinase</fullName>
        <ecNumber evidence="1">2.7.11.1</ecNumber>
    </recommendedName>
</protein>
<evidence type="ECO:0000256" key="3">
    <source>
        <dbReference type="ARBA" id="ARBA00022679"/>
    </source>
</evidence>
<dbReference type="PANTHER" id="PTHR13954">
    <property type="entry name" value="IRE1-RELATED"/>
    <property type="match status" value="1"/>
</dbReference>
<keyword evidence="5" id="KW-0418">Kinase</keyword>
<dbReference type="InterPro" id="IPR018391">
    <property type="entry name" value="PQQ_b-propeller_rpt"/>
</dbReference>
<dbReference type="CDD" id="cd09769">
    <property type="entry name" value="Luminal_IRE1"/>
    <property type="match status" value="1"/>
</dbReference>
<dbReference type="Pfam" id="PF13360">
    <property type="entry name" value="PQQ_2"/>
    <property type="match status" value="1"/>
</dbReference>
<feature type="signal peptide" evidence="7">
    <location>
        <begin position="1"/>
        <end position="22"/>
    </location>
</feature>
<evidence type="ECO:0000313" key="10">
    <source>
        <dbReference type="WBParaSite" id="ACRNAN_Path_261.g972.t1"/>
    </source>
</evidence>
<keyword evidence="3" id="KW-0808">Transferase</keyword>
<keyword evidence="9" id="KW-1185">Reference proteome</keyword>
<dbReference type="GO" id="GO:0004521">
    <property type="term" value="F:RNA endonuclease activity"/>
    <property type="evidence" value="ECO:0007669"/>
    <property type="project" value="InterPro"/>
</dbReference>
<sequence>MRSKIIHLLFFILFWSLAVTNSTENVVQDSLTSNDYGVMLVSTIDGYLTAIDAHTGLVKWRSKEGPVLESPINVQYDFTFIPNPRDGQLYLLGGGKINKLPFTIPELVRVSPCRSTDGILYAGSKKDVWIAIDPETGHRVETLAAPSSDNFCPVSHPKTVFIGRTEYQVSMMDANKRARRWNATYSDYSSHLLPVDHNYPFQHLTSSSDGRIVTVDALTGKTLWKREFSSIIVNLYLLKPDGMHKLPSTTVGKETLEALLEETNQLKELHWADGLLHSNDATAPQTKDFFPTLYIGETKTCLYAMPAMVNEKTITIAPKYLGPPLLEGPMPINIDLSDAPRNIPTKRPILPANTELYGTTFKTVDGEFLLLGYHQVPNPITKQLIISHGSDIFAQVPIKSIGYQQEDNEKKDRCVGGNCYPHPRLGTDEDEWTFEKILSVVWQKYPGYLLATIGTVFMLLITTVWMCGRQSAVHSLSLAGISPENSRVSRGSTKRSWSLLGLGSDSSTNGSIANGWLEIGKVQFNPKEILGRGCEGTVVYKGKFDGRAAAVKRVMSELIKLVDREVDLLRESDFHPNVIRYFCSEADETFIYIALELCECSLQDYVENVNIRHGYPDLTQVDMLKQATDGVAHLHSINIVHRDLKPQNILITNVDGRGRARVLISDFGLCKKIKYGHHSISRMSGHVGTEGWMAPELILSEVSVTCAVDVFSLGCIFYYVLVEGQHPFGNNKITRQDKIIRGEYDLKELTQAGMS</sequence>
<dbReference type="SMART" id="SM00220">
    <property type="entry name" value="S_TKc"/>
    <property type="match status" value="1"/>
</dbReference>
<evidence type="ECO:0000256" key="1">
    <source>
        <dbReference type="ARBA" id="ARBA00012513"/>
    </source>
</evidence>
<dbReference type="GO" id="GO:0005524">
    <property type="term" value="F:ATP binding"/>
    <property type="evidence" value="ECO:0007669"/>
    <property type="project" value="UniProtKB-KW"/>
</dbReference>
<dbReference type="SUPFAM" id="SSF56112">
    <property type="entry name" value="Protein kinase-like (PK-like)"/>
    <property type="match status" value="1"/>
</dbReference>
<dbReference type="PANTHER" id="PTHR13954:SF6">
    <property type="entry name" value="NON-SPECIFIC SERINE_THREONINE PROTEIN KINASE"/>
    <property type="match status" value="1"/>
</dbReference>
<dbReference type="GO" id="GO:0051082">
    <property type="term" value="F:unfolded protein binding"/>
    <property type="evidence" value="ECO:0007669"/>
    <property type="project" value="TreeGrafter"/>
</dbReference>
<dbReference type="GO" id="GO:0070059">
    <property type="term" value="P:intrinsic apoptotic signaling pathway in response to endoplasmic reticulum stress"/>
    <property type="evidence" value="ECO:0007669"/>
    <property type="project" value="TreeGrafter"/>
</dbReference>
<evidence type="ECO:0000256" key="7">
    <source>
        <dbReference type="SAM" id="SignalP"/>
    </source>
</evidence>
<dbReference type="InterPro" id="IPR015943">
    <property type="entry name" value="WD40/YVTN_repeat-like_dom_sf"/>
</dbReference>
<proteinExistence type="predicted"/>
<feature type="domain" description="Protein kinase" evidence="8">
    <location>
        <begin position="524"/>
        <end position="755"/>
    </location>
</feature>
<dbReference type="InterPro" id="IPR002372">
    <property type="entry name" value="PQQ_rpt_dom"/>
</dbReference>
<dbReference type="Pfam" id="PF00069">
    <property type="entry name" value="Pkinase"/>
    <property type="match status" value="1"/>
</dbReference>
<dbReference type="FunFam" id="3.30.200.20:FF:000077">
    <property type="entry name" value="Putative Serine/threonine-protein kinase/endoribonuclease IRE1"/>
    <property type="match status" value="1"/>
</dbReference>
<evidence type="ECO:0000256" key="4">
    <source>
        <dbReference type="ARBA" id="ARBA00022741"/>
    </source>
</evidence>
<organism evidence="9 10">
    <name type="scientific">Acrobeloides nanus</name>
    <dbReference type="NCBI Taxonomy" id="290746"/>
    <lineage>
        <taxon>Eukaryota</taxon>
        <taxon>Metazoa</taxon>
        <taxon>Ecdysozoa</taxon>
        <taxon>Nematoda</taxon>
        <taxon>Chromadorea</taxon>
        <taxon>Rhabditida</taxon>
        <taxon>Tylenchina</taxon>
        <taxon>Cephalobomorpha</taxon>
        <taxon>Cephaloboidea</taxon>
        <taxon>Cephalobidae</taxon>
        <taxon>Acrobeloides</taxon>
    </lineage>
</organism>
<dbReference type="EC" id="2.7.11.1" evidence="1"/>
<dbReference type="WBParaSite" id="ACRNAN_Path_261.g972.t1">
    <property type="protein sequence ID" value="ACRNAN_Path_261.g972.t1"/>
    <property type="gene ID" value="ACRNAN_Path_261.g972"/>
</dbReference>
<dbReference type="GO" id="GO:0004674">
    <property type="term" value="F:protein serine/threonine kinase activity"/>
    <property type="evidence" value="ECO:0007669"/>
    <property type="project" value="UniProtKB-KW"/>
</dbReference>
<dbReference type="SUPFAM" id="SSF50998">
    <property type="entry name" value="Quinoprotein alcohol dehydrogenase-like"/>
    <property type="match status" value="1"/>
</dbReference>
<dbReference type="Gene3D" id="3.30.200.20">
    <property type="entry name" value="Phosphorylase Kinase, domain 1"/>
    <property type="match status" value="1"/>
</dbReference>